<proteinExistence type="inferred from homology"/>
<dbReference type="PANTHER" id="PTHR30327">
    <property type="entry name" value="UNCHARACTERIZED PROTEIN YQGE"/>
    <property type="match status" value="1"/>
</dbReference>
<dbReference type="Pfam" id="PF02622">
    <property type="entry name" value="DUF179"/>
    <property type="match status" value="1"/>
</dbReference>
<dbReference type="PANTHER" id="PTHR30327:SF1">
    <property type="entry name" value="UPF0301 PROTEIN YQGE"/>
    <property type="match status" value="1"/>
</dbReference>
<comment type="similarity">
    <text evidence="1">Belongs to the UPF0301 (AlgH) family.</text>
</comment>
<protein>
    <submittedName>
        <fullName evidence="2">YqgE/AlgH family protein</fullName>
    </submittedName>
</protein>
<evidence type="ECO:0000313" key="2">
    <source>
        <dbReference type="EMBL" id="USQ75236.1"/>
    </source>
</evidence>
<dbReference type="InterPro" id="IPR003774">
    <property type="entry name" value="AlgH-like"/>
</dbReference>
<dbReference type="EMBL" id="CP099490">
    <property type="protein sequence ID" value="USQ75236.1"/>
    <property type="molecule type" value="Genomic_DNA"/>
</dbReference>
<sequence length="192" mass="20486">MSQPSDEAGSLAGQLLVATPRTGAFFARSIVLVLHHDEDGATGVTLNRPMEAGVSAVLPDWQPHVTPPGVLFQGGPVEVDSALGIVSVPGGQEAQTETLGISVLFGGLALVDLDTPPPVVVPEISGLRIFVGYAGWSAGQLEAELIEGAWYVVEREPRDPFHESGDLWRDVLMRQRNSLSLLATYTEHPEQN</sequence>
<organism evidence="2 3">
    <name type="scientific">Ornithinimicrobium cryptoxanthini</name>
    <dbReference type="NCBI Taxonomy" id="2934161"/>
    <lineage>
        <taxon>Bacteria</taxon>
        <taxon>Bacillati</taxon>
        <taxon>Actinomycetota</taxon>
        <taxon>Actinomycetes</taxon>
        <taxon>Micrococcales</taxon>
        <taxon>Ornithinimicrobiaceae</taxon>
        <taxon>Ornithinimicrobium</taxon>
    </lineage>
</organism>
<gene>
    <name evidence="2" type="ORF">NF557_11445</name>
</gene>
<name>A0ABY4YEM6_9MICO</name>
<dbReference type="RefSeq" id="WP_252619467.1">
    <property type="nucleotide sequence ID" value="NZ_CP099490.1"/>
</dbReference>
<accession>A0ABY4YEM6</accession>
<keyword evidence="3" id="KW-1185">Reference proteome</keyword>
<evidence type="ECO:0000256" key="1">
    <source>
        <dbReference type="ARBA" id="ARBA00009600"/>
    </source>
</evidence>
<dbReference type="Gene3D" id="3.40.1740.10">
    <property type="entry name" value="VC0467-like"/>
    <property type="match status" value="1"/>
</dbReference>
<dbReference type="SUPFAM" id="SSF143456">
    <property type="entry name" value="VC0467-like"/>
    <property type="match status" value="1"/>
</dbReference>
<dbReference type="Proteomes" id="UP001056535">
    <property type="component" value="Chromosome"/>
</dbReference>
<evidence type="ECO:0000313" key="3">
    <source>
        <dbReference type="Proteomes" id="UP001056535"/>
    </source>
</evidence>
<reference evidence="2" key="1">
    <citation type="submission" date="2022-06" db="EMBL/GenBank/DDBJ databases">
        <title>Ornithinimicrobium JY.X270.</title>
        <authorList>
            <person name="Huang Y."/>
        </authorList>
    </citation>
    <scope>NUCLEOTIDE SEQUENCE</scope>
    <source>
        <strain evidence="2">JY.X270</strain>
    </source>
</reference>